<dbReference type="EMBL" id="CP020331">
    <property type="protein sequence ID" value="AQZ53830.1"/>
    <property type="molecule type" value="Genomic_DNA"/>
</dbReference>
<protein>
    <submittedName>
        <fullName evidence="1">Uncharacterized protein</fullName>
    </submittedName>
</protein>
<name>A0A1U9Z874_9HYPH</name>
<dbReference type="Proteomes" id="UP000191135">
    <property type="component" value="Plasmid pMM593"/>
</dbReference>
<evidence type="ECO:0000313" key="1">
    <source>
        <dbReference type="EMBL" id="AQZ53830.1"/>
    </source>
</evidence>
<sequence length="80" mass="8414">MATSVRSVGGIPCLRERPGSMVAPKHQLIARLTMAVATSVAGRNARAANITSQPVSRPVRDNSISDKAMSTAVTIRLDPT</sequence>
<evidence type="ECO:0000313" key="2">
    <source>
        <dbReference type="Proteomes" id="UP000191135"/>
    </source>
</evidence>
<accession>A0A1U9Z874</accession>
<dbReference type="AlphaFoldDB" id="A0A1U9Z874"/>
<dbReference type="KEGG" id="mmed:Mame_04538"/>
<organism evidence="1 2">
    <name type="scientific">Martelella mediterranea DSM 17316</name>
    <dbReference type="NCBI Taxonomy" id="1122214"/>
    <lineage>
        <taxon>Bacteria</taxon>
        <taxon>Pseudomonadati</taxon>
        <taxon>Pseudomonadota</taxon>
        <taxon>Alphaproteobacteria</taxon>
        <taxon>Hyphomicrobiales</taxon>
        <taxon>Aurantimonadaceae</taxon>
        <taxon>Martelella</taxon>
    </lineage>
</organism>
<gene>
    <name evidence="1" type="ORF">Mame_04538</name>
</gene>
<keyword evidence="2" id="KW-1185">Reference proteome</keyword>
<keyword evidence="1" id="KW-0614">Plasmid</keyword>
<geneLocation type="plasmid" evidence="2">
    <name>pmm593</name>
</geneLocation>
<proteinExistence type="predicted"/>
<reference evidence="1 2" key="1">
    <citation type="submission" date="2017-03" db="EMBL/GenBank/DDBJ databases">
        <title>Foreign affairs: Plasmid Transfer between Roseobacters and Rhizobia.</title>
        <authorList>
            <person name="Bartling P."/>
            <person name="Bunk B."/>
            <person name="Overmann J."/>
            <person name="Brinkmann H."/>
            <person name="Petersen J."/>
        </authorList>
    </citation>
    <scope>NUCLEOTIDE SEQUENCE [LARGE SCALE GENOMIC DNA]</scope>
    <source>
        <strain evidence="1 2">MACL11</strain>
        <plasmid evidence="2">Plasmid pmm593</plasmid>
    </source>
</reference>